<evidence type="ECO:0000313" key="7">
    <source>
        <dbReference type="Proteomes" id="UP000051733"/>
    </source>
</evidence>
<dbReference type="InterPro" id="IPR000847">
    <property type="entry name" value="LysR_HTH_N"/>
</dbReference>
<dbReference type="Pfam" id="PF03466">
    <property type="entry name" value="LysR_substrate"/>
    <property type="match status" value="1"/>
</dbReference>
<dbReference type="Gene3D" id="3.40.190.290">
    <property type="match status" value="1"/>
</dbReference>
<dbReference type="PROSITE" id="PS50931">
    <property type="entry name" value="HTH_LYSR"/>
    <property type="match status" value="1"/>
</dbReference>
<proteinExistence type="inferred from homology"/>
<dbReference type="STRING" id="1423813.FC26_GL001389"/>
<reference evidence="6 7" key="1">
    <citation type="journal article" date="2015" name="Genome Announc.">
        <title>Expanding the biotechnology potential of lactobacilli through comparative genomics of 213 strains and associated genera.</title>
        <authorList>
            <person name="Sun Z."/>
            <person name="Harris H.M."/>
            <person name="McCann A."/>
            <person name="Guo C."/>
            <person name="Argimon S."/>
            <person name="Zhang W."/>
            <person name="Yang X."/>
            <person name="Jeffery I.B."/>
            <person name="Cooney J.C."/>
            <person name="Kagawa T.F."/>
            <person name="Liu W."/>
            <person name="Song Y."/>
            <person name="Salvetti E."/>
            <person name="Wrobel A."/>
            <person name="Rasinkangas P."/>
            <person name="Parkhill J."/>
            <person name="Rea M.C."/>
            <person name="O'Sullivan O."/>
            <person name="Ritari J."/>
            <person name="Douillard F.P."/>
            <person name="Paul Ross R."/>
            <person name="Yang R."/>
            <person name="Briner A.E."/>
            <person name="Felis G.E."/>
            <person name="de Vos W.M."/>
            <person name="Barrangou R."/>
            <person name="Klaenhammer T.R."/>
            <person name="Caufield P.W."/>
            <person name="Cui Y."/>
            <person name="Zhang H."/>
            <person name="O'Toole P.W."/>
        </authorList>
    </citation>
    <scope>NUCLEOTIDE SEQUENCE [LARGE SCALE GENOMIC DNA]</scope>
    <source>
        <strain evidence="6 7">DSM 20634</strain>
    </source>
</reference>
<dbReference type="AlphaFoldDB" id="A0A0R2AD67"/>
<dbReference type="Proteomes" id="UP000051733">
    <property type="component" value="Unassembled WGS sequence"/>
</dbReference>
<gene>
    <name evidence="6" type="ORF">FC26_GL001389</name>
</gene>
<dbReference type="RefSeq" id="WP_057778433.1">
    <property type="nucleotide sequence ID" value="NZ_AYYY01000022.1"/>
</dbReference>
<dbReference type="OrthoDB" id="9803735at2"/>
<keyword evidence="7" id="KW-1185">Reference proteome</keyword>
<evidence type="ECO:0000256" key="4">
    <source>
        <dbReference type="ARBA" id="ARBA00023163"/>
    </source>
</evidence>
<accession>A0A0R2AD67</accession>
<dbReference type="InterPro" id="IPR005119">
    <property type="entry name" value="LysR_subst-bd"/>
</dbReference>
<dbReference type="InterPro" id="IPR036390">
    <property type="entry name" value="WH_DNA-bd_sf"/>
</dbReference>
<protein>
    <submittedName>
        <fullName evidence="6">Malolactic fermentation system transcription activator</fullName>
    </submittedName>
</protein>
<evidence type="ECO:0000256" key="2">
    <source>
        <dbReference type="ARBA" id="ARBA00023015"/>
    </source>
</evidence>
<evidence type="ECO:0000259" key="5">
    <source>
        <dbReference type="PROSITE" id="PS50931"/>
    </source>
</evidence>
<evidence type="ECO:0000256" key="1">
    <source>
        <dbReference type="ARBA" id="ARBA00009437"/>
    </source>
</evidence>
<sequence length="299" mass="33601">MNTRDLEYFVKLVEIKNFSQVAAHFSVTQPTITMALKRLEDQFTIQLIQRDQSHGHLTVTLAGEQLYARAQVVIAQLHLAREELGRIRDKKIRLGLPPILGNYYFPKIARALIGQGLMDQIETVESGSDALFQQVRDGQLDIALLGSSGPNTDSELQATQIARTAFAIVVPKDHVLATRETVRFAELEQFAFVMLSAGFSHVRAFDWFAQHNQMHPNVVYRTPDVTMLKNMIKQGVGIGFLTQLAVTPEDDLVTVKIEDPQQPRFVISVVTRKQQVLAPATQQLKDVLLGKNKDDEKND</sequence>
<comment type="similarity">
    <text evidence="1">Belongs to the LysR transcriptional regulatory family.</text>
</comment>
<dbReference type="InterPro" id="IPR050950">
    <property type="entry name" value="HTH-type_LysR_regulators"/>
</dbReference>
<dbReference type="PANTHER" id="PTHR30419">
    <property type="entry name" value="HTH-TYPE TRANSCRIPTIONAL REGULATOR YBHD"/>
    <property type="match status" value="1"/>
</dbReference>
<dbReference type="SUPFAM" id="SSF53850">
    <property type="entry name" value="Periplasmic binding protein-like II"/>
    <property type="match status" value="1"/>
</dbReference>
<keyword evidence="4" id="KW-0804">Transcription</keyword>
<organism evidence="6 7">
    <name type="scientific">Paucilactobacillus vaccinostercus DSM 20634</name>
    <dbReference type="NCBI Taxonomy" id="1423813"/>
    <lineage>
        <taxon>Bacteria</taxon>
        <taxon>Bacillati</taxon>
        <taxon>Bacillota</taxon>
        <taxon>Bacilli</taxon>
        <taxon>Lactobacillales</taxon>
        <taxon>Lactobacillaceae</taxon>
        <taxon>Paucilactobacillus</taxon>
    </lineage>
</organism>
<evidence type="ECO:0000313" key="6">
    <source>
        <dbReference type="EMBL" id="KRM61721.1"/>
    </source>
</evidence>
<dbReference type="InterPro" id="IPR036388">
    <property type="entry name" value="WH-like_DNA-bd_sf"/>
</dbReference>
<dbReference type="GO" id="GO:0003700">
    <property type="term" value="F:DNA-binding transcription factor activity"/>
    <property type="evidence" value="ECO:0007669"/>
    <property type="project" value="InterPro"/>
</dbReference>
<keyword evidence="3" id="KW-0238">DNA-binding</keyword>
<dbReference type="GO" id="GO:0005829">
    <property type="term" value="C:cytosol"/>
    <property type="evidence" value="ECO:0007669"/>
    <property type="project" value="TreeGrafter"/>
</dbReference>
<name>A0A0R2AD67_9LACO</name>
<keyword evidence="2" id="KW-0805">Transcription regulation</keyword>
<evidence type="ECO:0000256" key="3">
    <source>
        <dbReference type="ARBA" id="ARBA00023125"/>
    </source>
</evidence>
<feature type="domain" description="HTH lysR-type" evidence="5">
    <location>
        <begin position="1"/>
        <end position="58"/>
    </location>
</feature>
<dbReference type="Gene3D" id="1.10.10.10">
    <property type="entry name" value="Winged helix-like DNA-binding domain superfamily/Winged helix DNA-binding domain"/>
    <property type="match status" value="1"/>
</dbReference>
<dbReference type="Pfam" id="PF00126">
    <property type="entry name" value="HTH_1"/>
    <property type="match status" value="1"/>
</dbReference>
<dbReference type="SUPFAM" id="SSF46785">
    <property type="entry name" value="Winged helix' DNA-binding domain"/>
    <property type="match status" value="1"/>
</dbReference>
<dbReference type="EMBL" id="AYYY01000022">
    <property type="protein sequence ID" value="KRM61721.1"/>
    <property type="molecule type" value="Genomic_DNA"/>
</dbReference>
<comment type="caution">
    <text evidence="6">The sequence shown here is derived from an EMBL/GenBank/DDBJ whole genome shotgun (WGS) entry which is preliminary data.</text>
</comment>
<dbReference type="GO" id="GO:0003677">
    <property type="term" value="F:DNA binding"/>
    <property type="evidence" value="ECO:0007669"/>
    <property type="project" value="UniProtKB-KW"/>
</dbReference>
<dbReference type="PATRIC" id="fig|1423813.3.peg.1413"/>